<feature type="domain" description="Cytochrome c-552/4" evidence="2">
    <location>
        <begin position="446"/>
        <end position="519"/>
    </location>
</feature>
<dbReference type="Pfam" id="PF13435">
    <property type="entry name" value="Cytochrome_C554"/>
    <property type="match status" value="1"/>
</dbReference>
<dbReference type="InterPro" id="IPR029052">
    <property type="entry name" value="Metallo-depent_PP-like"/>
</dbReference>
<dbReference type="InterPro" id="IPR023155">
    <property type="entry name" value="Cyt_c-552/4"/>
</dbReference>
<reference evidence="3" key="1">
    <citation type="submission" date="2019-04" db="EMBL/GenBank/DDBJ databases">
        <authorList>
            <consortium name="Science for Life Laboratories"/>
        </authorList>
    </citation>
    <scope>NUCLEOTIDE SEQUENCE</scope>
    <source>
        <strain evidence="3">MBLW1</strain>
    </source>
</reference>
<dbReference type="SUPFAM" id="SSF56300">
    <property type="entry name" value="Metallo-dependent phosphatases"/>
    <property type="match status" value="1"/>
</dbReference>
<evidence type="ECO:0000259" key="2">
    <source>
        <dbReference type="Pfam" id="PF13435"/>
    </source>
</evidence>
<dbReference type="Gene3D" id="3.60.21.10">
    <property type="match status" value="1"/>
</dbReference>
<organism evidence="3">
    <name type="scientific">Tuwongella immobilis</name>
    <dbReference type="NCBI Taxonomy" id="692036"/>
    <lineage>
        <taxon>Bacteria</taxon>
        <taxon>Pseudomonadati</taxon>
        <taxon>Planctomycetota</taxon>
        <taxon>Planctomycetia</taxon>
        <taxon>Gemmatales</taxon>
        <taxon>Gemmataceae</taxon>
        <taxon>Tuwongella</taxon>
    </lineage>
</organism>
<accession>A0A6C2YLC4</accession>
<dbReference type="InterPro" id="IPR036280">
    <property type="entry name" value="Multihaem_cyt_sf"/>
</dbReference>
<dbReference type="InParanoid" id="A0A6C2YLC4"/>
<gene>
    <name evidence="3" type="ORF">GMBLW1_15820</name>
</gene>
<dbReference type="RefSeq" id="WP_162657560.1">
    <property type="nucleotide sequence ID" value="NZ_LR593887.1"/>
</dbReference>
<keyword evidence="4" id="KW-1185">Reference proteome</keyword>
<dbReference type="Gene3D" id="1.10.1130.10">
    <property type="entry name" value="Flavocytochrome C3, Chain A"/>
    <property type="match status" value="1"/>
</dbReference>
<evidence type="ECO:0000313" key="3">
    <source>
        <dbReference type="EMBL" id="VIP02378.1"/>
    </source>
</evidence>
<dbReference type="SUPFAM" id="SSF48695">
    <property type="entry name" value="Multiheme cytochromes"/>
    <property type="match status" value="1"/>
</dbReference>
<evidence type="ECO:0000256" key="1">
    <source>
        <dbReference type="SAM" id="MobiDB-lite"/>
    </source>
</evidence>
<feature type="region of interest" description="Disordered" evidence="1">
    <location>
        <begin position="52"/>
        <end position="72"/>
    </location>
</feature>
<dbReference type="Proteomes" id="UP000464378">
    <property type="component" value="Chromosome"/>
</dbReference>
<proteinExistence type="predicted"/>
<dbReference type="EMBL" id="LR586016">
    <property type="protein sequence ID" value="VIP02378.1"/>
    <property type="molecule type" value="Genomic_DNA"/>
</dbReference>
<dbReference type="AlphaFoldDB" id="A0A6C2YLC4"/>
<evidence type="ECO:0000313" key="4">
    <source>
        <dbReference type="Proteomes" id="UP000464378"/>
    </source>
</evidence>
<protein>
    <recommendedName>
        <fullName evidence="2">Cytochrome c-552/4 domain-containing protein</fullName>
    </recommendedName>
</protein>
<sequence>MQRPDQERSTTTRLPQTRLNRRWTVRLLGVLGVACLLTLAGVAMRSTVSVHADEEGPPLPGTGPSFPIPTNSGAAPVAPAALSGESPYAKSVDANAGPTALAKLFSTWPQDQQPELVLVLSGQMYGYLQPCGCSRPQLGGLERRYNLIDLLKRERKWNVLPLDLGDLANKKGLHKQNLLKHRVTMEALDAMGYQAVGVGIQDFRLPLLDALAGFTLQKGDVPPFVLGGNIAKRSVNYPGVGSKPMVGLAEVIAKKNQPTVGVVGVIGSQTAETVVREVDPKVEFESNGVILRDALKQIDAANPAPEVRVLLYQGGSKEAKLAAEAFTDFNVVLCKTEEEEPPTFPTMIGKDGEPKRMLIGVGHKGRHVGVVGIFRNQGKIDLRYQLVSLGEDYETPDDRVEAHPVLKSLEAYTAELKRDQYLRMYPKVKHPVQVSNPGARFVGSQACQSCHVNEYAIWADSKHAKAYEALSTIATKPANRNFDGECIICHTVGFAFEGGFVDMTTTPQLKGVGCENCHGPGSLHVAEPRNQAFYAALSPWKVNPKDRLPEVARMMHASANLTTDEKRTLGRVDETCQKCHDTDNDPHFRLEDAKYWPSIVHGNGNRPLKKK</sequence>
<dbReference type="EMBL" id="LR593887">
    <property type="protein sequence ID" value="VTS01220.1"/>
    <property type="molecule type" value="Genomic_DNA"/>
</dbReference>
<name>A0A6C2YLC4_9BACT</name>
<dbReference type="KEGG" id="tim:GMBLW1_15820"/>